<dbReference type="InterPro" id="IPR009057">
    <property type="entry name" value="Homeodomain-like_sf"/>
</dbReference>
<evidence type="ECO:0000313" key="5">
    <source>
        <dbReference type="Proteomes" id="UP000279968"/>
    </source>
</evidence>
<comment type="caution">
    <text evidence="4">The sequence shown here is derived from an EMBL/GenBank/DDBJ whole genome shotgun (WGS) entry which is preliminary data.</text>
</comment>
<dbReference type="GO" id="GO:0006355">
    <property type="term" value="P:regulation of DNA-templated transcription"/>
    <property type="evidence" value="ECO:0007669"/>
    <property type="project" value="UniProtKB-ARBA"/>
</dbReference>
<keyword evidence="1 2" id="KW-0238">DNA-binding</keyword>
<dbReference type="Gene3D" id="1.10.357.10">
    <property type="entry name" value="Tetracycline Repressor, domain 2"/>
    <property type="match status" value="1"/>
</dbReference>
<evidence type="ECO:0000259" key="3">
    <source>
        <dbReference type="PROSITE" id="PS50977"/>
    </source>
</evidence>
<organism evidence="4 5">
    <name type="scientific">Micromonospora costi</name>
    <dbReference type="NCBI Taxonomy" id="1530042"/>
    <lineage>
        <taxon>Bacteria</taxon>
        <taxon>Bacillati</taxon>
        <taxon>Actinomycetota</taxon>
        <taxon>Actinomycetes</taxon>
        <taxon>Micromonosporales</taxon>
        <taxon>Micromonosporaceae</taxon>
        <taxon>Micromonospora</taxon>
    </lineage>
</organism>
<dbReference type="PROSITE" id="PS50977">
    <property type="entry name" value="HTH_TETR_2"/>
    <property type="match status" value="1"/>
</dbReference>
<evidence type="ECO:0000256" key="1">
    <source>
        <dbReference type="ARBA" id="ARBA00023125"/>
    </source>
</evidence>
<dbReference type="AlphaFoldDB" id="A0A3B0A5D2"/>
<dbReference type="Pfam" id="PF17926">
    <property type="entry name" value="TetR_C_21"/>
    <property type="match status" value="1"/>
</dbReference>
<dbReference type="RefSeq" id="WP_120779808.1">
    <property type="nucleotide sequence ID" value="NZ_JBHLUP010000002.1"/>
</dbReference>
<dbReference type="OrthoDB" id="4726108at2"/>
<dbReference type="EMBL" id="RBAN01000002">
    <property type="protein sequence ID" value="RKN55624.1"/>
    <property type="molecule type" value="Genomic_DNA"/>
</dbReference>
<dbReference type="PANTHER" id="PTHR30328">
    <property type="entry name" value="TRANSCRIPTIONAL REPRESSOR"/>
    <property type="match status" value="1"/>
</dbReference>
<name>A0A3B0A5D2_9ACTN</name>
<sequence>MARDAEETRRRLLAAAADEFAQRGIAGARVDRIAAAAGANKALIYAYFGNKDQLFDAVFDALVVSTVADVPIDPADLPGYAGRLFDRNQTHPQALRLLLWHSLERGGMAALPPAVVASNADKAAAIAAAQRAGQLPDRYPPEELLLLVIGLSLLGSAELAPTDGPEALARRRDVVTDAVARLVAAGGGTAAGR</sequence>
<dbReference type="InterPro" id="IPR041467">
    <property type="entry name" value="Sco4008_C"/>
</dbReference>
<protein>
    <submittedName>
        <fullName evidence="4">TetR/AcrR family transcriptional regulator</fullName>
    </submittedName>
</protein>
<dbReference type="PANTHER" id="PTHR30328:SF54">
    <property type="entry name" value="HTH-TYPE TRANSCRIPTIONAL REPRESSOR SCO4008"/>
    <property type="match status" value="1"/>
</dbReference>
<dbReference type="PRINTS" id="PR00455">
    <property type="entry name" value="HTHTETR"/>
</dbReference>
<dbReference type="InterPro" id="IPR036271">
    <property type="entry name" value="Tet_transcr_reg_TetR-rel_C_sf"/>
</dbReference>
<proteinExistence type="predicted"/>
<evidence type="ECO:0000256" key="2">
    <source>
        <dbReference type="PROSITE-ProRule" id="PRU00335"/>
    </source>
</evidence>
<reference evidence="4 5" key="1">
    <citation type="journal article" date="2015" name="Int. J. Syst. Evol. Microbiol.">
        <title>Micromonospora costi sp. nov., isolated from a leaf of Costus speciosus.</title>
        <authorList>
            <person name="Thawai C."/>
        </authorList>
    </citation>
    <scope>NUCLEOTIDE SEQUENCE [LARGE SCALE GENOMIC DNA]</scope>
    <source>
        <strain evidence="4 5">CS1-12</strain>
    </source>
</reference>
<gene>
    <name evidence="4" type="ORF">D7193_13425</name>
</gene>
<dbReference type="Pfam" id="PF00440">
    <property type="entry name" value="TetR_N"/>
    <property type="match status" value="1"/>
</dbReference>
<dbReference type="GO" id="GO:0003677">
    <property type="term" value="F:DNA binding"/>
    <property type="evidence" value="ECO:0007669"/>
    <property type="project" value="UniProtKB-UniRule"/>
</dbReference>
<dbReference type="SUPFAM" id="SSF48498">
    <property type="entry name" value="Tetracyclin repressor-like, C-terminal domain"/>
    <property type="match status" value="1"/>
</dbReference>
<dbReference type="InterPro" id="IPR001647">
    <property type="entry name" value="HTH_TetR"/>
</dbReference>
<feature type="DNA-binding region" description="H-T-H motif" evidence="2">
    <location>
        <begin position="29"/>
        <end position="48"/>
    </location>
</feature>
<dbReference type="Proteomes" id="UP000279968">
    <property type="component" value="Unassembled WGS sequence"/>
</dbReference>
<keyword evidence="5" id="KW-1185">Reference proteome</keyword>
<feature type="domain" description="HTH tetR-type" evidence="3">
    <location>
        <begin position="6"/>
        <end position="66"/>
    </location>
</feature>
<evidence type="ECO:0000313" key="4">
    <source>
        <dbReference type="EMBL" id="RKN55624.1"/>
    </source>
</evidence>
<accession>A0A3B0A5D2</accession>
<dbReference type="SUPFAM" id="SSF46689">
    <property type="entry name" value="Homeodomain-like"/>
    <property type="match status" value="1"/>
</dbReference>
<dbReference type="InterPro" id="IPR050109">
    <property type="entry name" value="HTH-type_TetR-like_transc_reg"/>
</dbReference>